<organism evidence="2 3">
    <name type="scientific">Corticicoccus populi</name>
    <dbReference type="NCBI Taxonomy" id="1812821"/>
    <lineage>
        <taxon>Bacteria</taxon>
        <taxon>Bacillati</taxon>
        <taxon>Bacillota</taxon>
        <taxon>Bacilli</taxon>
        <taxon>Bacillales</taxon>
        <taxon>Staphylococcaceae</taxon>
        <taxon>Corticicoccus</taxon>
    </lineage>
</organism>
<dbReference type="PIRSF" id="PIRSF015034">
    <property type="entry name" value="YacH"/>
    <property type="match status" value="1"/>
</dbReference>
<dbReference type="PROSITE" id="PS50151">
    <property type="entry name" value="UVR"/>
    <property type="match status" value="1"/>
</dbReference>
<proteinExistence type="predicted"/>
<dbReference type="SUPFAM" id="SSF46600">
    <property type="entry name" value="C-terminal UvrC-binding domain of UvrB"/>
    <property type="match status" value="1"/>
</dbReference>
<dbReference type="Pfam" id="PF02151">
    <property type="entry name" value="UVR"/>
    <property type="match status" value="1"/>
</dbReference>
<dbReference type="InterPro" id="IPR036876">
    <property type="entry name" value="UVR_dom_sf"/>
</dbReference>
<dbReference type="RefSeq" id="WP_377773550.1">
    <property type="nucleotide sequence ID" value="NZ_JBHUOQ010000003.1"/>
</dbReference>
<dbReference type="Gene3D" id="4.10.860.10">
    <property type="entry name" value="UVR domain"/>
    <property type="match status" value="1"/>
</dbReference>
<feature type="domain" description="UVR" evidence="1">
    <location>
        <begin position="132"/>
        <end position="167"/>
    </location>
</feature>
<name>A0ABW5WW46_9STAP</name>
<reference evidence="3" key="1">
    <citation type="journal article" date="2019" name="Int. J. Syst. Evol. Microbiol.">
        <title>The Global Catalogue of Microorganisms (GCM) 10K type strain sequencing project: providing services to taxonomists for standard genome sequencing and annotation.</title>
        <authorList>
            <consortium name="The Broad Institute Genomics Platform"/>
            <consortium name="The Broad Institute Genome Sequencing Center for Infectious Disease"/>
            <person name="Wu L."/>
            <person name="Ma J."/>
        </authorList>
    </citation>
    <scope>NUCLEOTIDE SEQUENCE [LARGE SCALE GENOMIC DNA]</scope>
    <source>
        <strain evidence="3">KCTC 33575</strain>
    </source>
</reference>
<evidence type="ECO:0000313" key="3">
    <source>
        <dbReference type="Proteomes" id="UP001597519"/>
    </source>
</evidence>
<dbReference type="InterPro" id="IPR001943">
    <property type="entry name" value="UVR_dom"/>
</dbReference>
<protein>
    <submittedName>
        <fullName evidence="2">UvrB/UvrC motif-containing protein</fullName>
    </submittedName>
</protein>
<comment type="caution">
    <text evidence="2">The sequence shown here is derived from an EMBL/GenBank/DDBJ whole genome shotgun (WGS) entry which is preliminary data.</text>
</comment>
<keyword evidence="3" id="KW-1185">Reference proteome</keyword>
<dbReference type="InterPro" id="IPR025542">
    <property type="entry name" value="YacH"/>
</dbReference>
<dbReference type="PANTHER" id="PTHR38430:SF1">
    <property type="entry name" value="PROTEIN-ARGININE KINASE ACTIVATOR PROTEIN"/>
    <property type="match status" value="1"/>
</dbReference>
<dbReference type="Proteomes" id="UP001597519">
    <property type="component" value="Unassembled WGS sequence"/>
</dbReference>
<accession>A0ABW5WW46</accession>
<dbReference type="PANTHER" id="PTHR38430">
    <property type="entry name" value="PROTEIN-ARGININE KINASE ACTIVATOR PROTEIN"/>
    <property type="match status" value="1"/>
</dbReference>
<evidence type="ECO:0000313" key="2">
    <source>
        <dbReference type="EMBL" id="MFD2830478.1"/>
    </source>
</evidence>
<dbReference type="EMBL" id="JBHUOQ010000003">
    <property type="protein sequence ID" value="MFD2830478.1"/>
    <property type="molecule type" value="Genomic_DNA"/>
</dbReference>
<gene>
    <name evidence="2" type="ORF">ACFSX4_08400</name>
</gene>
<evidence type="ECO:0000259" key="1">
    <source>
        <dbReference type="PROSITE" id="PS50151"/>
    </source>
</evidence>
<sequence length="172" mass="19578">MKCELCGEREASIHISKNSGFNQREQFLCEQCANESFSSQYSSFSDESFNIHQLLQSLSQHQKLTRRESETKRCATCGSTIESILKKGRFGCSECYTTFSDEALNIVNRVQLHQNSHVGRVPKKSRAHLEVKKQIETLKVKLSELVEAQNFEEAVVVRDEIKALESAGERCE</sequence>